<evidence type="ECO:0000313" key="10">
    <source>
        <dbReference type="Proteomes" id="UP001162131"/>
    </source>
</evidence>
<dbReference type="InterPro" id="IPR000217">
    <property type="entry name" value="Tubulin"/>
</dbReference>
<dbReference type="Gene3D" id="1.10.287.600">
    <property type="entry name" value="Helix hairpin bin"/>
    <property type="match status" value="1"/>
</dbReference>
<dbReference type="EMBL" id="CAJZBQ010000047">
    <property type="protein sequence ID" value="CAG9329462.1"/>
    <property type="molecule type" value="Genomic_DNA"/>
</dbReference>
<sequence>MREIIHLQIGDCGNAIGKAHWSNIFLDYPFINGKNSANNFSIIQEKIGVYLEEKSNQNYTARNIAVHTENDSLNPYFSPDDFVKIESAGNNWGKGYYGSEVDEYIIDLAKSKTEACDSLQGFEISHSLGGGSGSGLTSRVIEMLKDEFPEILICMHTIFPYSGMGDCLVEPYNVTLSFPYLHMPKNVIFAIQNERLFNFIFHQKHRIPSFYADFNHIAAAVLSGITSSFRYSGTLNGDLQKLVSNLTPIETMNFLIPEYTELSSLWLHDTLSRIFRDGVSANLLCNVDKNQKYIAAACNFRGCEDYNKEINSFFDSDTNEIINNMPKKKIKYSVIEANPNNFPMQAVSIINSTGFRKTLMGYLEQYYALKRRNAFLHHFYGEGVEDDDFTQSANEMRDLIETYENVYNSL</sequence>
<proteinExistence type="inferred from homology"/>
<keyword evidence="4" id="KW-0479">Metal-binding</keyword>
<evidence type="ECO:0000256" key="4">
    <source>
        <dbReference type="ARBA" id="ARBA00022723"/>
    </source>
</evidence>
<keyword evidence="10" id="KW-1185">Reference proteome</keyword>
<dbReference type="SUPFAM" id="SSF52490">
    <property type="entry name" value="Tubulin nucleotide-binding domain-like"/>
    <property type="match status" value="1"/>
</dbReference>
<organism evidence="9 10">
    <name type="scientific">Blepharisma stoltei</name>
    <dbReference type="NCBI Taxonomy" id="1481888"/>
    <lineage>
        <taxon>Eukaryota</taxon>
        <taxon>Sar</taxon>
        <taxon>Alveolata</taxon>
        <taxon>Ciliophora</taxon>
        <taxon>Postciliodesmatophora</taxon>
        <taxon>Heterotrichea</taxon>
        <taxon>Heterotrichida</taxon>
        <taxon>Blepharismidae</taxon>
        <taxon>Blepharisma</taxon>
    </lineage>
</organism>
<dbReference type="SUPFAM" id="SSF55307">
    <property type="entry name" value="Tubulin C-terminal domain-like"/>
    <property type="match status" value="1"/>
</dbReference>
<evidence type="ECO:0000256" key="7">
    <source>
        <dbReference type="ARBA" id="ARBA00030446"/>
    </source>
</evidence>
<dbReference type="PRINTS" id="PR01163">
    <property type="entry name" value="BETATUBULIN"/>
</dbReference>
<evidence type="ECO:0000256" key="3">
    <source>
        <dbReference type="ARBA" id="ARBA00022701"/>
    </source>
</evidence>
<dbReference type="Proteomes" id="UP001162131">
    <property type="component" value="Unassembled WGS sequence"/>
</dbReference>
<dbReference type="GO" id="GO:0007017">
    <property type="term" value="P:microtubule-based process"/>
    <property type="evidence" value="ECO:0007669"/>
    <property type="project" value="InterPro"/>
</dbReference>
<dbReference type="AlphaFoldDB" id="A0AAU9JQF9"/>
<dbReference type="Pfam" id="PF00091">
    <property type="entry name" value="Tubulin"/>
    <property type="match status" value="1"/>
</dbReference>
<gene>
    <name evidence="9" type="ORF">BSTOLATCC_MIC48282</name>
</gene>
<reference evidence="9" key="1">
    <citation type="submission" date="2021-09" db="EMBL/GenBank/DDBJ databases">
        <authorList>
            <consortium name="AG Swart"/>
            <person name="Singh M."/>
            <person name="Singh A."/>
            <person name="Seah K."/>
            <person name="Emmerich C."/>
        </authorList>
    </citation>
    <scope>NUCLEOTIDE SEQUENCE</scope>
    <source>
        <strain evidence="9">ATCC30299</strain>
    </source>
</reference>
<dbReference type="InterPro" id="IPR023123">
    <property type="entry name" value="Tubulin_C"/>
</dbReference>
<dbReference type="GO" id="GO:0003924">
    <property type="term" value="F:GTPase activity"/>
    <property type="evidence" value="ECO:0007669"/>
    <property type="project" value="InterPro"/>
</dbReference>
<dbReference type="GO" id="GO:0046872">
    <property type="term" value="F:metal ion binding"/>
    <property type="evidence" value="ECO:0007669"/>
    <property type="project" value="UniProtKB-KW"/>
</dbReference>
<dbReference type="GO" id="GO:0005874">
    <property type="term" value="C:microtubule"/>
    <property type="evidence" value="ECO:0007669"/>
    <property type="project" value="UniProtKB-KW"/>
</dbReference>
<keyword evidence="5" id="KW-0547">Nucleotide-binding</keyword>
<evidence type="ECO:0000259" key="8">
    <source>
        <dbReference type="SMART" id="SM00864"/>
    </source>
</evidence>
<evidence type="ECO:0000256" key="1">
    <source>
        <dbReference type="ARBA" id="ARBA00009636"/>
    </source>
</evidence>
<accession>A0AAU9JQF9</accession>
<dbReference type="SMART" id="SM00864">
    <property type="entry name" value="Tubulin"/>
    <property type="match status" value="1"/>
</dbReference>
<feature type="domain" description="Tubulin/FtsZ GTPase" evidence="8">
    <location>
        <begin position="46"/>
        <end position="233"/>
    </location>
</feature>
<evidence type="ECO:0000256" key="6">
    <source>
        <dbReference type="ARBA" id="ARBA00023134"/>
    </source>
</evidence>
<keyword evidence="3" id="KW-0493">Microtubule</keyword>
<dbReference type="Gene3D" id="3.40.50.1440">
    <property type="entry name" value="Tubulin/FtsZ, GTPase domain"/>
    <property type="match status" value="1"/>
</dbReference>
<keyword evidence="6" id="KW-0342">GTP-binding</keyword>
<evidence type="ECO:0000313" key="9">
    <source>
        <dbReference type="EMBL" id="CAG9329462.1"/>
    </source>
</evidence>
<evidence type="ECO:0000256" key="2">
    <source>
        <dbReference type="ARBA" id="ARBA00013288"/>
    </source>
</evidence>
<dbReference type="PANTHER" id="PTHR11588">
    <property type="entry name" value="TUBULIN"/>
    <property type="match status" value="1"/>
</dbReference>
<evidence type="ECO:0000256" key="5">
    <source>
        <dbReference type="ARBA" id="ARBA00022741"/>
    </source>
</evidence>
<dbReference type="InterPro" id="IPR003008">
    <property type="entry name" value="Tubulin_FtsZ_GTPase"/>
</dbReference>
<dbReference type="InterPro" id="IPR002453">
    <property type="entry name" value="Beta_tubulin"/>
</dbReference>
<dbReference type="InterPro" id="IPR013838">
    <property type="entry name" value="Beta-tubulin_BS"/>
</dbReference>
<dbReference type="GO" id="GO:0005200">
    <property type="term" value="F:structural constituent of cytoskeleton"/>
    <property type="evidence" value="ECO:0007669"/>
    <property type="project" value="InterPro"/>
</dbReference>
<comment type="similarity">
    <text evidence="1">Belongs to the tubulin family.</text>
</comment>
<dbReference type="PROSITE" id="PS00228">
    <property type="entry name" value="TUBULIN_B_AUTOREG"/>
    <property type="match status" value="1"/>
</dbReference>
<dbReference type="GO" id="GO:0005525">
    <property type="term" value="F:GTP binding"/>
    <property type="evidence" value="ECO:0007669"/>
    <property type="project" value="UniProtKB-KW"/>
</dbReference>
<comment type="caution">
    <text evidence="9">The sequence shown here is derived from an EMBL/GenBank/DDBJ whole genome shotgun (WGS) entry which is preliminary data.</text>
</comment>
<dbReference type="PRINTS" id="PR01161">
    <property type="entry name" value="TUBULIN"/>
</dbReference>
<dbReference type="InterPro" id="IPR036525">
    <property type="entry name" value="Tubulin/FtsZ_GTPase_sf"/>
</dbReference>
<dbReference type="InterPro" id="IPR008280">
    <property type="entry name" value="Tub_FtsZ_C"/>
</dbReference>
<protein>
    <recommendedName>
        <fullName evidence="2">Tubulin beta chain</fullName>
    </recommendedName>
    <alternativeName>
        <fullName evidence="7">Beta-tubulin</fullName>
    </alternativeName>
</protein>
<name>A0AAU9JQF9_9CILI</name>